<dbReference type="PANTHER" id="PTHR33048:SF108">
    <property type="entry name" value="INTEGRAL MEMBRANE PROTEIN"/>
    <property type="match status" value="1"/>
</dbReference>
<feature type="transmembrane region" description="Helical" evidence="6">
    <location>
        <begin position="45"/>
        <end position="66"/>
    </location>
</feature>
<comment type="similarity">
    <text evidence="5">Belongs to the SAT4 family.</text>
</comment>
<dbReference type="PANTHER" id="PTHR33048">
    <property type="entry name" value="PTH11-LIKE INTEGRAL MEMBRANE PROTEIN (AFU_ORTHOLOGUE AFUA_5G11245)"/>
    <property type="match status" value="1"/>
</dbReference>
<evidence type="ECO:0000313" key="8">
    <source>
        <dbReference type="EMBL" id="PMD47714.1"/>
    </source>
</evidence>
<name>A0A2J6SAB8_HYAVF</name>
<protein>
    <recommendedName>
        <fullName evidence="7">Rhodopsin domain-containing protein</fullName>
    </recommendedName>
</protein>
<accession>A0A2J6SAB8</accession>
<dbReference type="OrthoDB" id="444631at2759"/>
<feature type="transmembrane region" description="Helical" evidence="6">
    <location>
        <begin position="6"/>
        <end position="25"/>
    </location>
</feature>
<keyword evidence="4 6" id="KW-0472">Membrane</keyword>
<dbReference type="Proteomes" id="UP000235786">
    <property type="component" value="Unassembled WGS sequence"/>
</dbReference>
<feature type="transmembrane region" description="Helical" evidence="6">
    <location>
        <begin position="120"/>
        <end position="141"/>
    </location>
</feature>
<keyword evidence="3 6" id="KW-1133">Transmembrane helix</keyword>
<dbReference type="Pfam" id="PF20684">
    <property type="entry name" value="Fung_rhodopsin"/>
    <property type="match status" value="1"/>
</dbReference>
<gene>
    <name evidence="8" type="ORF">L207DRAFT_376760</name>
</gene>
<dbReference type="EMBL" id="KZ613938">
    <property type="protein sequence ID" value="PMD47714.1"/>
    <property type="molecule type" value="Genomic_DNA"/>
</dbReference>
<keyword evidence="9" id="KW-1185">Reference proteome</keyword>
<proteinExistence type="inferred from homology"/>
<feature type="non-terminal residue" evidence="8">
    <location>
        <position position="260"/>
    </location>
</feature>
<sequence length="260" mass="28918">AESRVAQILVGSLVPFAIASVTVLARFATRGLVTHNWGTDDSWILISWIFEILLTTLNCVLTRYGAGHHRSTTTLQDYKTTLLIGYFVRLVYQLVLGTTKIAICTLFLRIFNSKKKDKYAMYSLLAFIGCYTTVFLFTSTFQCHPISDAWQNETSPTCSSYLGTLWATGICNILVDVLLLVFIIPRILSLRIRHRQKIGLLVVVSFSLLAIVAAMVRVARVTQFQSSSDQTWDGSDITTWSAVESSTGLFCACVAPLKPL</sequence>
<evidence type="ECO:0000259" key="7">
    <source>
        <dbReference type="Pfam" id="PF20684"/>
    </source>
</evidence>
<evidence type="ECO:0000256" key="2">
    <source>
        <dbReference type="ARBA" id="ARBA00022692"/>
    </source>
</evidence>
<feature type="transmembrane region" description="Helical" evidence="6">
    <location>
        <begin position="86"/>
        <end position="108"/>
    </location>
</feature>
<comment type="subcellular location">
    <subcellularLocation>
        <location evidence="1">Membrane</location>
        <topology evidence="1">Multi-pass membrane protein</topology>
    </subcellularLocation>
</comment>
<feature type="domain" description="Rhodopsin" evidence="7">
    <location>
        <begin position="25"/>
        <end position="260"/>
    </location>
</feature>
<evidence type="ECO:0000256" key="4">
    <source>
        <dbReference type="ARBA" id="ARBA00023136"/>
    </source>
</evidence>
<keyword evidence="2 6" id="KW-0812">Transmembrane</keyword>
<reference evidence="8 9" key="1">
    <citation type="submission" date="2016-04" db="EMBL/GenBank/DDBJ databases">
        <title>A degradative enzymes factory behind the ericoid mycorrhizal symbiosis.</title>
        <authorList>
            <consortium name="DOE Joint Genome Institute"/>
            <person name="Martino E."/>
            <person name="Morin E."/>
            <person name="Grelet G."/>
            <person name="Kuo A."/>
            <person name="Kohler A."/>
            <person name="Daghino S."/>
            <person name="Barry K."/>
            <person name="Choi C."/>
            <person name="Cichocki N."/>
            <person name="Clum A."/>
            <person name="Copeland A."/>
            <person name="Hainaut M."/>
            <person name="Haridas S."/>
            <person name="Labutti K."/>
            <person name="Lindquist E."/>
            <person name="Lipzen A."/>
            <person name="Khouja H.-R."/>
            <person name="Murat C."/>
            <person name="Ohm R."/>
            <person name="Olson A."/>
            <person name="Spatafora J."/>
            <person name="Veneault-Fourrey C."/>
            <person name="Henrissat B."/>
            <person name="Grigoriev I."/>
            <person name="Martin F."/>
            <person name="Perotto S."/>
        </authorList>
    </citation>
    <scope>NUCLEOTIDE SEQUENCE [LARGE SCALE GENOMIC DNA]</scope>
    <source>
        <strain evidence="8 9">F</strain>
    </source>
</reference>
<dbReference type="InterPro" id="IPR049326">
    <property type="entry name" value="Rhodopsin_dom_fungi"/>
</dbReference>
<feature type="non-terminal residue" evidence="8">
    <location>
        <position position="1"/>
    </location>
</feature>
<feature type="transmembrane region" description="Helical" evidence="6">
    <location>
        <begin position="200"/>
        <end position="219"/>
    </location>
</feature>
<evidence type="ECO:0000256" key="3">
    <source>
        <dbReference type="ARBA" id="ARBA00022989"/>
    </source>
</evidence>
<evidence type="ECO:0000256" key="5">
    <source>
        <dbReference type="ARBA" id="ARBA00038359"/>
    </source>
</evidence>
<dbReference type="InterPro" id="IPR052337">
    <property type="entry name" value="SAT4-like"/>
</dbReference>
<feature type="transmembrane region" description="Helical" evidence="6">
    <location>
        <begin position="161"/>
        <end position="188"/>
    </location>
</feature>
<evidence type="ECO:0000313" key="9">
    <source>
        <dbReference type="Proteomes" id="UP000235786"/>
    </source>
</evidence>
<organism evidence="8 9">
    <name type="scientific">Hyaloscypha variabilis (strain UAMH 11265 / GT02V1 / F)</name>
    <name type="common">Meliniomyces variabilis</name>
    <dbReference type="NCBI Taxonomy" id="1149755"/>
    <lineage>
        <taxon>Eukaryota</taxon>
        <taxon>Fungi</taxon>
        <taxon>Dikarya</taxon>
        <taxon>Ascomycota</taxon>
        <taxon>Pezizomycotina</taxon>
        <taxon>Leotiomycetes</taxon>
        <taxon>Helotiales</taxon>
        <taxon>Hyaloscyphaceae</taxon>
        <taxon>Hyaloscypha</taxon>
        <taxon>Hyaloscypha variabilis</taxon>
    </lineage>
</organism>
<evidence type="ECO:0000256" key="6">
    <source>
        <dbReference type="SAM" id="Phobius"/>
    </source>
</evidence>
<evidence type="ECO:0000256" key="1">
    <source>
        <dbReference type="ARBA" id="ARBA00004141"/>
    </source>
</evidence>
<dbReference type="AlphaFoldDB" id="A0A2J6SAB8"/>
<dbReference type="GO" id="GO:0016020">
    <property type="term" value="C:membrane"/>
    <property type="evidence" value="ECO:0007669"/>
    <property type="project" value="UniProtKB-SubCell"/>
</dbReference>